<evidence type="ECO:0000313" key="1">
    <source>
        <dbReference type="EMBL" id="PQJ09587.1"/>
    </source>
</evidence>
<protein>
    <submittedName>
        <fullName evidence="1">Uncharacterized protein</fullName>
    </submittedName>
</protein>
<dbReference type="Proteomes" id="UP000239872">
    <property type="component" value="Unassembled WGS sequence"/>
</dbReference>
<dbReference type="RefSeq" id="WP_105040358.1">
    <property type="nucleotide sequence ID" value="NZ_PPSL01000005.1"/>
</dbReference>
<accession>A0A2S7SSK6</accession>
<sequence>MKSLKVTFDKNVYEFVVAPEKQALISDNKRNVFRKINQLIHSGMIEPFISETILTYEVLTKKIRQEILSNNNPIIATSNGPFITIGSNPQIHPGNSIQDDVFLPMAIDSGFKILPDRRFGKLTNPAIKPEWYYLPDEDFFAGTERFSKVINEIDKLDVGYKAFQIELGLLENSNLKPHEAIQQYKGSPKKLSALISERSDGDSLALHISNQLDFFCTYDKGISAKKSVFNEKIIVQLKDKFSFLKGTPEELIDLFG</sequence>
<dbReference type="AlphaFoldDB" id="A0A2S7SSK6"/>
<keyword evidence="2" id="KW-1185">Reference proteome</keyword>
<name>A0A2S7SSK6_9BACT</name>
<evidence type="ECO:0000313" key="2">
    <source>
        <dbReference type="Proteomes" id="UP000239872"/>
    </source>
</evidence>
<gene>
    <name evidence="1" type="ORF">CJD36_016745</name>
</gene>
<organism evidence="1 2">
    <name type="scientific">Flavipsychrobacter stenotrophus</name>
    <dbReference type="NCBI Taxonomy" id="2077091"/>
    <lineage>
        <taxon>Bacteria</taxon>
        <taxon>Pseudomonadati</taxon>
        <taxon>Bacteroidota</taxon>
        <taxon>Chitinophagia</taxon>
        <taxon>Chitinophagales</taxon>
        <taxon>Chitinophagaceae</taxon>
        <taxon>Flavipsychrobacter</taxon>
    </lineage>
</organism>
<comment type="caution">
    <text evidence="1">The sequence shown here is derived from an EMBL/GenBank/DDBJ whole genome shotgun (WGS) entry which is preliminary data.</text>
</comment>
<dbReference type="OrthoDB" id="1550836at2"/>
<proteinExistence type="predicted"/>
<reference evidence="1 2" key="1">
    <citation type="submission" date="2018-01" db="EMBL/GenBank/DDBJ databases">
        <title>A novel member of the phylum Bacteroidetes isolated from glacier ice.</title>
        <authorList>
            <person name="Liu Q."/>
            <person name="Xin Y.-H."/>
        </authorList>
    </citation>
    <scope>NUCLEOTIDE SEQUENCE [LARGE SCALE GENOMIC DNA]</scope>
    <source>
        <strain evidence="1 2">RB1R16</strain>
    </source>
</reference>
<dbReference type="EMBL" id="PPSL01000005">
    <property type="protein sequence ID" value="PQJ09587.1"/>
    <property type="molecule type" value="Genomic_DNA"/>
</dbReference>